<dbReference type="Proteomes" id="UP000028294">
    <property type="component" value="Chromosome"/>
</dbReference>
<dbReference type="RefSeq" id="WP_044299995.1">
    <property type="nucleotide sequence ID" value="NZ_CAEUHN010000012.1"/>
</dbReference>
<reference evidence="1" key="1">
    <citation type="book" date="2014" name="THE 24TH EUROPEAN CONGRESS OF CLINICAL MICROBIOLOGY AND INFECTIOUS DISEASES" publisher="ECCMID 2014" city="Barcelona, Spain">
        <title>Identification of resistance genes in three multidrug-resistant Bacteroides fragilis isolates by whole genome sequencing.</title>
        <editorList>
            <person name="Unknown"/>
            <person name="A."/>
        </editorList>
        <authorList>
            <person name="Sydenham T.V."/>
            <person name="Hasman H."/>
            <person name="Wang M."/>
            <person name="Soki J."/>
            <person name="Nagy E."/>
            <person name="Justesen U.S."/>
        </authorList>
    </citation>
    <scope>NUCLEOTIDE SEQUENCE</scope>
    <source>
        <strain evidence="1">DCMOUH0018B</strain>
    </source>
</reference>
<protein>
    <submittedName>
        <fullName evidence="1">Uncharacterized protein</fullName>
    </submittedName>
</protein>
<evidence type="ECO:0000313" key="2">
    <source>
        <dbReference type="EMBL" id="QCQ37416.1"/>
    </source>
</evidence>
<accession>A0A0I9SBQ1</accession>
<dbReference type="EMBL" id="JMZZ02000101">
    <property type="protein sequence ID" value="KFX75421.1"/>
    <property type="molecule type" value="Genomic_DNA"/>
</dbReference>
<sequence>MMIPKEYNIIGKGGHWVVERIFVNDNGQEKSVVRKHSKQGKVDDNIVSFNLVSKAGLPTLNSYVKVNDQEIEAEDLNADTSKGYFVSPNTIRSCPNYGDLFWKFISSKDLSASEIDLCKEFDFDSICKMISEKGVENNEVKEILKQLREKKIVIGAEGEVYNNKIRCISNLESFWLSSKEDLKKASLNQIELYTDAFFFRVNPLKNEIEYTIADFDCIRDLSPFSSVCYSNLMNGNMDNFKTALLEYILFFVYNEKQEEYTKCVKDFR</sequence>
<dbReference type="PATRIC" id="fig|817.53.peg.1389"/>
<proteinExistence type="predicted"/>
<reference evidence="1" key="2">
    <citation type="submission" date="2014-07" db="EMBL/GenBank/DDBJ databases">
        <title>Genetics and epidemiology of antimicrobial resistance in B. fragilis group.</title>
        <authorList>
            <person name="Sydenham T.V."/>
            <person name="Hasman H."/>
            <person name="Kemp M."/>
            <person name="Justesen U.S."/>
        </authorList>
    </citation>
    <scope>NUCLEOTIDE SEQUENCE [LARGE SCALE GENOMIC DNA]</scope>
    <source>
        <strain evidence="1">DCMOUH0018B</strain>
    </source>
</reference>
<evidence type="ECO:0000313" key="1">
    <source>
        <dbReference type="EMBL" id="KFX75421.1"/>
    </source>
</evidence>
<gene>
    <name evidence="1" type="ORF">EE52_0206725</name>
    <name evidence="2" type="ORF">IA74_015580</name>
</gene>
<reference evidence="2 3" key="3">
    <citation type="submission" date="2019-03" db="EMBL/GenBank/DDBJ databases">
        <title>Complete genome assembly of MDR B. fragilis.</title>
        <authorList>
            <person name="Sydenham T.V."/>
            <person name="Hasman H."/>
            <person name="Justesen U.S."/>
        </authorList>
    </citation>
    <scope>NUCLEOTIDE SEQUENCE [LARGE SCALE GENOMIC DNA]</scope>
    <source>
        <strain evidence="2 3">DCMOUH0067B</strain>
    </source>
</reference>
<evidence type="ECO:0000313" key="3">
    <source>
        <dbReference type="Proteomes" id="UP000028294"/>
    </source>
</evidence>
<organism evidence="1">
    <name type="scientific">Bacteroides fragilis</name>
    <dbReference type="NCBI Taxonomy" id="817"/>
    <lineage>
        <taxon>Bacteria</taxon>
        <taxon>Pseudomonadati</taxon>
        <taxon>Bacteroidota</taxon>
        <taxon>Bacteroidia</taxon>
        <taxon>Bacteroidales</taxon>
        <taxon>Bacteroidaceae</taxon>
        <taxon>Bacteroides</taxon>
    </lineage>
</organism>
<name>A0A0I9SBQ1_BACFG</name>
<dbReference type="AlphaFoldDB" id="A0A0I9SBQ1"/>
<dbReference type="EMBL" id="CP036553">
    <property type="protein sequence ID" value="QCQ37416.1"/>
    <property type="molecule type" value="Genomic_DNA"/>
</dbReference>